<keyword evidence="1" id="KW-0001">2Fe-2S</keyword>
<dbReference type="Proteomes" id="UP000428260">
    <property type="component" value="Chromosome"/>
</dbReference>
<evidence type="ECO:0000256" key="4">
    <source>
        <dbReference type="ARBA" id="ARBA00023014"/>
    </source>
</evidence>
<feature type="signal peptide" evidence="5">
    <location>
        <begin position="1"/>
        <end position="26"/>
    </location>
</feature>
<keyword evidence="8" id="KW-1185">Reference proteome</keyword>
<gene>
    <name evidence="7" type="ORF">GM418_09430</name>
</gene>
<keyword evidence="5" id="KW-0732">Signal</keyword>
<evidence type="ECO:0000313" key="8">
    <source>
        <dbReference type="Proteomes" id="UP000428260"/>
    </source>
</evidence>
<accession>A0A6I6JRL6</accession>
<dbReference type="GO" id="GO:0046872">
    <property type="term" value="F:metal ion binding"/>
    <property type="evidence" value="ECO:0007669"/>
    <property type="project" value="UniProtKB-KW"/>
</dbReference>
<evidence type="ECO:0000256" key="1">
    <source>
        <dbReference type="ARBA" id="ARBA00022714"/>
    </source>
</evidence>
<dbReference type="InterPro" id="IPR036922">
    <property type="entry name" value="Rieske_2Fe-2S_sf"/>
</dbReference>
<dbReference type="InterPro" id="IPR017941">
    <property type="entry name" value="Rieske_2Fe-2S"/>
</dbReference>
<feature type="domain" description="Rieske" evidence="6">
    <location>
        <begin position="44"/>
        <end position="141"/>
    </location>
</feature>
<evidence type="ECO:0000256" key="2">
    <source>
        <dbReference type="ARBA" id="ARBA00022723"/>
    </source>
</evidence>
<dbReference type="SUPFAM" id="SSF50022">
    <property type="entry name" value="ISP domain"/>
    <property type="match status" value="1"/>
</dbReference>
<dbReference type="KEGG" id="mcos:GM418_09430"/>
<dbReference type="Gene3D" id="2.102.10.10">
    <property type="entry name" value="Rieske [2Fe-2S] iron-sulphur domain"/>
    <property type="match status" value="1"/>
</dbReference>
<evidence type="ECO:0000259" key="6">
    <source>
        <dbReference type="PROSITE" id="PS51296"/>
    </source>
</evidence>
<reference evidence="7 8" key="1">
    <citation type="submission" date="2019-11" db="EMBL/GenBank/DDBJ databases">
        <authorList>
            <person name="Zheng R.K."/>
            <person name="Sun C.M."/>
        </authorList>
    </citation>
    <scope>NUCLEOTIDE SEQUENCE [LARGE SCALE GENOMIC DNA]</scope>
    <source>
        <strain evidence="7 8">WC007</strain>
    </source>
</reference>
<name>A0A6I6JRL6_9BACT</name>
<keyword evidence="2" id="KW-0479">Metal-binding</keyword>
<dbReference type="PROSITE" id="PS51257">
    <property type="entry name" value="PROKAR_LIPOPROTEIN"/>
    <property type="match status" value="1"/>
</dbReference>
<dbReference type="AlphaFoldDB" id="A0A6I6JRL6"/>
<evidence type="ECO:0000256" key="3">
    <source>
        <dbReference type="ARBA" id="ARBA00023004"/>
    </source>
</evidence>
<dbReference type="RefSeq" id="WP_158865428.1">
    <property type="nucleotide sequence ID" value="NZ_CP046401.1"/>
</dbReference>
<evidence type="ECO:0000313" key="7">
    <source>
        <dbReference type="EMBL" id="QGY43869.1"/>
    </source>
</evidence>
<keyword evidence="4" id="KW-0411">Iron-sulfur</keyword>
<organism evidence="7 8">
    <name type="scientific">Maribellus comscasis</name>
    <dbReference type="NCBI Taxonomy" id="2681766"/>
    <lineage>
        <taxon>Bacteria</taxon>
        <taxon>Pseudomonadati</taxon>
        <taxon>Bacteroidota</taxon>
        <taxon>Bacteroidia</taxon>
        <taxon>Marinilabiliales</taxon>
        <taxon>Prolixibacteraceae</taxon>
        <taxon>Maribellus</taxon>
    </lineage>
</organism>
<feature type="chain" id="PRO_5026190082" description="Rieske domain-containing protein" evidence="5">
    <location>
        <begin position="27"/>
        <end position="143"/>
    </location>
</feature>
<sequence length="143" mass="15829">MKQLFRKRAKYLVVVVVMVLFSISCDKEDDGIIPNVLVPFTINLNIYNDLTVPGNSVFFANVGFGGVIVYCELPGTYYAFDATCSYEVSSTCRLRNEGVLGTCECCDSQFILIGGGYPSDGPASRPLRSYQVSYLDNTTLRVY</sequence>
<proteinExistence type="predicted"/>
<protein>
    <recommendedName>
        <fullName evidence="6">Rieske domain-containing protein</fullName>
    </recommendedName>
</protein>
<dbReference type="EMBL" id="CP046401">
    <property type="protein sequence ID" value="QGY43869.1"/>
    <property type="molecule type" value="Genomic_DNA"/>
</dbReference>
<dbReference type="GO" id="GO:0051537">
    <property type="term" value="F:2 iron, 2 sulfur cluster binding"/>
    <property type="evidence" value="ECO:0007669"/>
    <property type="project" value="UniProtKB-KW"/>
</dbReference>
<dbReference type="PROSITE" id="PS51296">
    <property type="entry name" value="RIESKE"/>
    <property type="match status" value="1"/>
</dbReference>
<evidence type="ECO:0000256" key="5">
    <source>
        <dbReference type="SAM" id="SignalP"/>
    </source>
</evidence>
<keyword evidence="3" id="KW-0408">Iron</keyword>